<sequence length="194" mass="20162">MSDLLTQPGVILAGVAVAAGVGAYFAMAPGSASKEDSKTAKKKAPELPKKLKKKKEKEEAAAVNPKPEPVKESEPLDLNEFVGDFPDTDDEEAARAEANRKRNAKKKAAKKKKAANAPEEIEQQPKGKKGASVDLISKLDNASSTKKEKKAAAAAAAASVDASAAAQVSDASANDDGWETVAYKKRGSKAVASS</sequence>
<keyword evidence="4" id="KW-1185">Reference proteome</keyword>
<organism evidence="3 4">
    <name type="scientific">Aphanomyces euteiches</name>
    <dbReference type="NCBI Taxonomy" id="100861"/>
    <lineage>
        <taxon>Eukaryota</taxon>
        <taxon>Sar</taxon>
        <taxon>Stramenopiles</taxon>
        <taxon>Oomycota</taxon>
        <taxon>Saprolegniomycetes</taxon>
        <taxon>Saprolegniales</taxon>
        <taxon>Verrucalvaceae</taxon>
        <taxon>Aphanomyces</taxon>
    </lineage>
</organism>
<keyword evidence="2" id="KW-0472">Membrane</keyword>
<keyword evidence="2" id="KW-0812">Transmembrane</keyword>
<feature type="compositionally biased region" description="Basic residues" evidence="1">
    <location>
        <begin position="101"/>
        <end position="114"/>
    </location>
</feature>
<dbReference type="VEuPathDB" id="FungiDB:AeMF1_019008"/>
<keyword evidence="2" id="KW-1133">Transmembrane helix</keyword>
<proteinExistence type="predicted"/>
<feature type="compositionally biased region" description="Basic and acidic residues" evidence="1">
    <location>
        <begin position="33"/>
        <end position="49"/>
    </location>
</feature>
<feature type="compositionally biased region" description="Low complexity" evidence="1">
    <location>
        <begin position="152"/>
        <end position="172"/>
    </location>
</feature>
<evidence type="ECO:0000256" key="2">
    <source>
        <dbReference type="SAM" id="Phobius"/>
    </source>
</evidence>
<evidence type="ECO:0000256" key="1">
    <source>
        <dbReference type="SAM" id="MobiDB-lite"/>
    </source>
</evidence>
<evidence type="ECO:0000313" key="4">
    <source>
        <dbReference type="Proteomes" id="UP000481153"/>
    </source>
</evidence>
<dbReference type="EMBL" id="VJMJ01000107">
    <property type="protein sequence ID" value="KAF0734707.1"/>
    <property type="molecule type" value="Genomic_DNA"/>
</dbReference>
<protein>
    <submittedName>
        <fullName evidence="3">Uncharacterized protein</fullName>
    </submittedName>
</protein>
<gene>
    <name evidence="3" type="ORF">Ae201684_008665</name>
</gene>
<accession>A0A6G0X4J1</accession>
<feature type="region of interest" description="Disordered" evidence="1">
    <location>
        <begin position="29"/>
        <end position="194"/>
    </location>
</feature>
<evidence type="ECO:0000313" key="3">
    <source>
        <dbReference type="EMBL" id="KAF0734707.1"/>
    </source>
</evidence>
<dbReference type="Proteomes" id="UP000481153">
    <property type="component" value="Unassembled WGS sequence"/>
</dbReference>
<feature type="transmembrane region" description="Helical" evidence="2">
    <location>
        <begin position="6"/>
        <end position="27"/>
    </location>
</feature>
<dbReference type="AlphaFoldDB" id="A0A6G0X4J1"/>
<reference evidence="3 4" key="1">
    <citation type="submission" date="2019-07" db="EMBL/GenBank/DDBJ databases">
        <title>Genomics analysis of Aphanomyces spp. identifies a new class of oomycete effector associated with host adaptation.</title>
        <authorList>
            <person name="Gaulin E."/>
        </authorList>
    </citation>
    <scope>NUCLEOTIDE SEQUENCE [LARGE SCALE GENOMIC DNA]</scope>
    <source>
        <strain evidence="3 4">ATCC 201684</strain>
    </source>
</reference>
<comment type="caution">
    <text evidence="3">The sequence shown here is derived from an EMBL/GenBank/DDBJ whole genome shotgun (WGS) entry which is preliminary data.</text>
</comment>
<name>A0A6G0X4J1_9STRA</name>